<name>A0A3G2S347_MALR7</name>
<dbReference type="AlphaFoldDB" id="A0A3G2S347"/>
<dbReference type="GO" id="GO:0005664">
    <property type="term" value="C:nuclear origin of replication recognition complex"/>
    <property type="evidence" value="ECO:0007669"/>
    <property type="project" value="TreeGrafter"/>
</dbReference>
<evidence type="ECO:0000313" key="3">
    <source>
        <dbReference type="Proteomes" id="UP000269793"/>
    </source>
</evidence>
<gene>
    <name evidence="2" type="primary">Orc5</name>
    <name evidence="2" type="ORF">DNF11_1454</name>
</gene>
<sequence length="476" mass="53901">MAMARAWQAPIEMLGQLLAEQVSPPAVLVHAPNSPRSAKRLVRDTLAAYEAQHHGDVRVSHVSPLVACTPRLLYTQVLRQLSKEADSCGDPSTFLRHAREYMRPYTKWVVVVNDAERMRDIWPEHVWEMWPLLAESMACHGRVMVVYVSPLAWSAFRSTSGRTISTSPLCIRVPRLPREDVLQLLMEHVGNDSSTSRIASQVFYDAVKDTVRDEFELCVLYTRVWQALQAAIEERGSKTTATLVPYISEQCRDILVRVVPRHVGPTAWLLEKNNKPSTPPPSALNLTRTGFGAMPAFLLISAFLASYNPAITDVKYFVRELEASRKRRRGKAQRAAKAALLELEGHTDKVFELPQFWGPRTFTLERVLAIYHALLTDFEQDLNEDALLVPAERAARMSENKAEMHLGHIAGEFWSRSSTVLAELNELVRQQLIVRMSPANKLSAMQYRVNASFAYVRQVAHSVGFPLTVWLWDTYT</sequence>
<dbReference type="PANTHER" id="PTHR12705">
    <property type="entry name" value="ORIGIN RECOGNITION COMPLEX SUBUNIT 5"/>
    <property type="match status" value="1"/>
</dbReference>
<dbReference type="VEuPathDB" id="FungiDB:DNF11_1454"/>
<dbReference type="InterPro" id="IPR047088">
    <property type="entry name" value="ORC5_C"/>
</dbReference>
<dbReference type="OrthoDB" id="365981at2759"/>
<evidence type="ECO:0000313" key="2">
    <source>
        <dbReference type="EMBL" id="AYO42404.1"/>
    </source>
</evidence>
<keyword evidence="3" id="KW-1185">Reference proteome</keyword>
<dbReference type="STRING" id="425264.A0A3G2S347"/>
<dbReference type="GO" id="GO:0006270">
    <property type="term" value="P:DNA replication initiation"/>
    <property type="evidence" value="ECO:0007669"/>
    <property type="project" value="TreeGrafter"/>
</dbReference>
<feature type="domain" description="Origin recognition complex subunit 5 C-terminal" evidence="1">
    <location>
        <begin position="294"/>
        <end position="471"/>
    </location>
</feature>
<accession>A0A3G2S347</accession>
<dbReference type="Proteomes" id="UP000269793">
    <property type="component" value="Chromosome II"/>
</dbReference>
<dbReference type="GO" id="GO:0003688">
    <property type="term" value="F:DNA replication origin binding"/>
    <property type="evidence" value="ECO:0007669"/>
    <property type="project" value="TreeGrafter"/>
</dbReference>
<dbReference type="EMBL" id="CP033149">
    <property type="protein sequence ID" value="AYO42404.1"/>
    <property type="molecule type" value="Genomic_DNA"/>
</dbReference>
<dbReference type="InterPro" id="IPR020796">
    <property type="entry name" value="ORC5"/>
</dbReference>
<dbReference type="PANTHER" id="PTHR12705:SF0">
    <property type="entry name" value="ORIGIN RECOGNITION COMPLEX SUBUNIT 5"/>
    <property type="match status" value="1"/>
</dbReference>
<proteinExistence type="predicted"/>
<reference evidence="2 3" key="1">
    <citation type="submission" date="2018-10" db="EMBL/GenBank/DDBJ databases">
        <title>Complete genome sequence of Malassezia restricta CBS 7877.</title>
        <authorList>
            <person name="Morand S.C."/>
            <person name="Bertignac M."/>
            <person name="Iltis A."/>
            <person name="Kolder I."/>
            <person name="Pirovano W."/>
            <person name="Jourdain R."/>
            <person name="Clavaud C."/>
        </authorList>
    </citation>
    <scope>NUCLEOTIDE SEQUENCE [LARGE SCALE GENOMIC DNA]</scope>
    <source>
        <strain evidence="2 3">CBS 7877</strain>
    </source>
</reference>
<evidence type="ECO:0000259" key="1">
    <source>
        <dbReference type="Pfam" id="PF14630"/>
    </source>
</evidence>
<dbReference type="Pfam" id="PF14630">
    <property type="entry name" value="ORC5_C"/>
    <property type="match status" value="1"/>
</dbReference>
<organism evidence="2 3">
    <name type="scientific">Malassezia restricta (strain ATCC 96810 / NBRC 103918 / CBS 7877)</name>
    <name type="common">Seborrheic dermatitis infection agent</name>
    <dbReference type="NCBI Taxonomy" id="425264"/>
    <lineage>
        <taxon>Eukaryota</taxon>
        <taxon>Fungi</taxon>
        <taxon>Dikarya</taxon>
        <taxon>Basidiomycota</taxon>
        <taxon>Ustilaginomycotina</taxon>
        <taxon>Malasseziomycetes</taxon>
        <taxon>Malasseziales</taxon>
        <taxon>Malasseziaceae</taxon>
        <taxon>Malassezia</taxon>
    </lineage>
</organism>
<protein>
    <submittedName>
        <fullName evidence="2">Origin recognition complex subunit 5</fullName>
    </submittedName>
</protein>